<evidence type="ECO:0000259" key="1">
    <source>
        <dbReference type="Pfam" id="PF04101"/>
    </source>
</evidence>
<dbReference type="Pfam" id="PF04101">
    <property type="entry name" value="Glyco_tran_28_C"/>
    <property type="match status" value="1"/>
</dbReference>
<accession>A0AAX3LSB6</accession>
<evidence type="ECO:0000313" key="3">
    <source>
        <dbReference type="Proteomes" id="UP001210770"/>
    </source>
</evidence>
<dbReference type="AlphaFoldDB" id="A0AAX3LSB6"/>
<dbReference type="Proteomes" id="UP001210770">
    <property type="component" value="Chromosome"/>
</dbReference>
<proteinExistence type="predicted"/>
<organism evidence="2 3">
    <name type="scientific">Sulfitobacter faviae</name>
    <dbReference type="NCBI Taxonomy" id="1775881"/>
    <lineage>
        <taxon>Bacteria</taxon>
        <taxon>Pseudomonadati</taxon>
        <taxon>Pseudomonadota</taxon>
        <taxon>Alphaproteobacteria</taxon>
        <taxon>Rhodobacterales</taxon>
        <taxon>Roseobacteraceae</taxon>
        <taxon>Sulfitobacter</taxon>
    </lineage>
</organism>
<dbReference type="InterPro" id="IPR007235">
    <property type="entry name" value="Glyco_trans_28_C"/>
</dbReference>
<reference evidence="2" key="1">
    <citation type="submission" date="2023-01" db="EMBL/GenBank/DDBJ databases">
        <title>Comparative genomic analysis of cold water coral derived Sulfitobacter faviae: insights into their metabolism and habitat adaptation.</title>
        <authorList>
            <person name="Guo Y."/>
            <person name="Lin S."/>
            <person name="Huang Z."/>
            <person name="Tang K."/>
            <person name="Wang X."/>
        </authorList>
    </citation>
    <scope>NUCLEOTIDE SEQUENCE</scope>
    <source>
        <strain evidence="2">SCSIO W_1865</strain>
    </source>
</reference>
<gene>
    <name evidence="2" type="ORF">PL336_07210</name>
</gene>
<dbReference type="GO" id="GO:0016758">
    <property type="term" value="F:hexosyltransferase activity"/>
    <property type="evidence" value="ECO:0007669"/>
    <property type="project" value="InterPro"/>
</dbReference>
<dbReference type="EMBL" id="CP116423">
    <property type="protein sequence ID" value="WCE71612.1"/>
    <property type="molecule type" value="Genomic_DNA"/>
</dbReference>
<dbReference type="SUPFAM" id="SSF53756">
    <property type="entry name" value="UDP-Glycosyltransferase/glycogen phosphorylase"/>
    <property type="match status" value="1"/>
</dbReference>
<name>A0AAX3LSB6_9RHOB</name>
<feature type="domain" description="Glycosyl transferase family 28 C-terminal" evidence="1">
    <location>
        <begin position="23"/>
        <end position="109"/>
    </location>
</feature>
<dbReference type="Gene3D" id="3.40.50.2000">
    <property type="entry name" value="Glycogen Phosphorylase B"/>
    <property type="match status" value="1"/>
</dbReference>
<protein>
    <submittedName>
        <fullName evidence="2">Glycosyltransferase</fullName>
    </submittedName>
</protein>
<evidence type="ECO:0000313" key="2">
    <source>
        <dbReference type="EMBL" id="WCE71612.1"/>
    </source>
</evidence>
<sequence length="164" mass="17533">MILALFGTNPYSFERLVEFLETLAREDGHEIVVQHGSSRAPDGCQSFDYTSYQGILDLMAKADVVVAQGGYGSSLDALTLGRPLVLVPRLRDMAESLDDQVELVRHLTASGRALSAQTYPEFAAAIAQALSATGGEAGDQEQPFGQAVAQAILDHLEKNGTLPI</sequence>
<dbReference type="RefSeq" id="WP_271689763.1">
    <property type="nucleotide sequence ID" value="NZ_CP116423.1"/>
</dbReference>